<feature type="non-terminal residue" evidence="2">
    <location>
        <position position="95"/>
    </location>
</feature>
<dbReference type="GO" id="GO:0005886">
    <property type="term" value="C:plasma membrane"/>
    <property type="evidence" value="ECO:0007669"/>
    <property type="project" value="TreeGrafter"/>
</dbReference>
<protein>
    <submittedName>
        <fullName evidence="2">AsmA family protein</fullName>
    </submittedName>
</protein>
<dbReference type="InterPro" id="IPR052894">
    <property type="entry name" value="AsmA-related"/>
</dbReference>
<dbReference type="GO" id="GO:0090313">
    <property type="term" value="P:regulation of protein targeting to membrane"/>
    <property type="evidence" value="ECO:0007669"/>
    <property type="project" value="TreeGrafter"/>
</dbReference>
<feature type="non-terminal residue" evidence="2">
    <location>
        <position position="1"/>
    </location>
</feature>
<reference evidence="2 3" key="1">
    <citation type="submission" date="2019-09" db="EMBL/GenBank/DDBJ databases">
        <title>Reversal of blaTEM antimicrobial resistance by CRISPR-Cas9 in clinical E. coli and other Enterobacteriaceae strains.</title>
        <authorList>
            <person name="Tagliaferri T."/>
            <person name="Guimaraes N."/>
            <person name="Pereira M."/>
            <person name="Felicori L."/>
            <person name="Horz H.-P."/>
            <person name="Santos S."/>
            <person name="Mendes T."/>
        </authorList>
    </citation>
    <scope>NUCLEOTIDE SEQUENCE [LARGE SCALE GENOMIC DNA]</scope>
    <source>
        <strain evidence="2 3">E2_blaTEM_MG</strain>
    </source>
</reference>
<feature type="domain" description="AsmA" evidence="1">
    <location>
        <begin position="1"/>
        <end position="94"/>
    </location>
</feature>
<organism evidence="2 3">
    <name type="scientific">Enterobacter hormaechei</name>
    <dbReference type="NCBI Taxonomy" id="158836"/>
    <lineage>
        <taxon>Bacteria</taxon>
        <taxon>Pseudomonadati</taxon>
        <taxon>Pseudomonadota</taxon>
        <taxon>Gammaproteobacteria</taxon>
        <taxon>Enterobacterales</taxon>
        <taxon>Enterobacteriaceae</taxon>
        <taxon>Enterobacter</taxon>
        <taxon>Enterobacter cloacae complex</taxon>
    </lineage>
</organism>
<accession>A0A6L3X483</accession>
<dbReference type="InterPro" id="IPR007844">
    <property type="entry name" value="AsmA"/>
</dbReference>
<evidence type="ECO:0000313" key="3">
    <source>
        <dbReference type="Proteomes" id="UP000476281"/>
    </source>
</evidence>
<name>A0A6L3X483_9ENTR</name>
<gene>
    <name evidence="2" type="ORF">F9C29_35995</name>
</gene>
<proteinExistence type="predicted"/>
<dbReference type="AlphaFoldDB" id="A0A6L3X483"/>
<evidence type="ECO:0000259" key="1">
    <source>
        <dbReference type="Pfam" id="PF05170"/>
    </source>
</evidence>
<evidence type="ECO:0000313" key="2">
    <source>
        <dbReference type="EMBL" id="KAB2419933.1"/>
    </source>
</evidence>
<dbReference type="Pfam" id="PF05170">
    <property type="entry name" value="AsmA"/>
    <property type="match status" value="1"/>
</dbReference>
<dbReference type="PANTHER" id="PTHR30441:SF9">
    <property type="entry name" value="ASMA FAMILY PROTEIN YHJG"/>
    <property type="match status" value="1"/>
</dbReference>
<dbReference type="Proteomes" id="UP000476281">
    <property type="component" value="Unassembled WGS sequence"/>
</dbReference>
<sequence>TMIHLPRVEATLAPLALLTKTVYLPWIKLQQPDARLIRLSEKNNNWTFDLASSGDKDQNAQPSSWSFRLDNILFDRGRIAIDDKVSKADVEILVD</sequence>
<dbReference type="PANTHER" id="PTHR30441">
    <property type="entry name" value="DUF748 DOMAIN-CONTAINING PROTEIN"/>
    <property type="match status" value="1"/>
</dbReference>
<dbReference type="EMBL" id="WBSZ01002904">
    <property type="protein sequence ID" value="KAB2419933.1"/>
    <property type="molecule type" value="Genomic_DNA"/>
</dbReference>
<comment type="caution">
    <text evidence="2">The sequence shown here is derived from an EMBL/GenBank/DDBJ whole genome shotgun (WGS) entry which is preliminary data.</text>
</comment>